<dbReference type="Proteomes" id="UP001432251">
    <property type="component" value="Chromosome"/>
</dbReference>
<evidence type="ECO:0000313" key="2">
    <source>
        <dbReference type="Proteomes" id="UP001432251"/>
    </source>
</evidence>
<evidence type="ECO:0000313" key="1">
    <source>
        <dbReference type="EMBL" id="WWQ62106.1"/>
    </source>
</evidence>
<gene>
    <name evidence="1" type="ORF">V2W30_01135</name>
</gene>
<sequence>MGGEQRLVGNLPEMTTRMVGRRTELAEVLRWCAGPERLMTLTGVGGVGKTRLALEAADRLRPVFRDGVWLVELSPLREGDALPYAIAEQLPLADQSTRPMLDVLADYLSGRELLLILDTCEHLTDTGGPTVEALLRAAPGLRVLATSRRTLNVPGEAVRTIEPLSVPRPDDPAAARADAVVLLAERADRSVPGLALDEAGRGELAALARRLEGLPLAIELAAARLGDMSVRELIDRLDDRFAILGESDALVRGIEPPWHQALRTTIGWSHQLCRPAERLLWARLSVFAGTFDTEAVRAVCADRHLPGPLLPGLLAELVDKSIVTWQPTAGGDRYRMLDTLREFGADWLRHLGEEEELRRRHGLHYRALAVRADVAWMSPEQIAWHERTDADHANYRAALDFCLGEGNDGGAALELAGALWFRWLACGLQHEGRHYLERALRRSPAPSAARSKAVWACGAIALGQGDLDTVAVMARELRPAAEAAADPAMLVAAAHLDGGFLGLSGQPARAAAVFDAAPYTRDHGAAYSGARFLVWTIRVFAHTNLGEFAQAVAAADAMRTQCLDCGDRWARAFADYVGGLAALGLGRLDEAAAYGRASLEAKSLLRDSIGIGTSIDLLASITAATGQGRRAARLLGIGQQTWNAIGRDQLGVPELIAARQDCERRARETAGDTAYETAFRKGLEDSLDDGLVYALHDT</sequence>
<reference evidence="1" key="1">
    <citation type="journal article" date="2025" name="Int. J. Syst. Evol. Microbiol.">
        <title>Streptomyces citrinus sp. nov., with yellow diffusible pigment.</title>
        <authorList>
            <person name="He Y."/>
            <person name="Yang E."/>
            <person name="Xu J."/>
            <person name="Sun Y."/>
            <person name="Sun L."/>
        </authorList>
    </citation>
    <scope>NUCLEOTIDE SEQUENCE</scope>
    <source>
        <strain evidence="1">Q6</strain>
    </source>
</reference>
<proteinExistence type="predicted"/>
<accession>A0ACD5A4J3</accession>
<protein>
    <submittedName>
        <fullName evidence="1">AAA family ATPase</fullName>
    </submittedName>
</protein>
<name>A0ACD5A4J3_9ACTN</name>
<keyword evidence="2" id="KW-1185">Reference proteome</keyword>
<dbReference type="EMBL" id="CP146022">
    <property type="protein sequence ID" value="WWQ62106.1"/>
    <property type="molecule type" value="Genomic_DNA"/>
</dbReference>
<organism evidence="1 2">
    <name type="scientific">Streptomyces citrinus</name>
    <dbReference type="NCBI Taxonomy" id="3118173"/>
    <lineage>
        <taxon>Bacteria</taxon>
        <taxon>Bacillati</taxon>
        <taxon>Actinomycetota</taxon>
        <taxon>Actinomycetes</taxon>
        <taxon>Kitasatosporales</taxon>
        <taxon>Streptomycetaceae</taxon>
        <taxon>Streptomyces</taxon>
    </lineage>
</organism>